<keyword evidence="3 6" id="KW-0479">Metal-binding</keyword>
<comment type="cofactor">
    <cofactor evidence="1">
        <name>Fe cation</name>
        <dbReference type="ChEBI" id="CHEBI:24875"/>
    </cofactor>
</comment>
<dbReference type="FunFam" id="2.60.120.330:FF:000005">
    <property type="entry name" value="1-aminocyclopropane-1-carboxylate oxidase homolog 1"/>
    <property type="match status" value="1"/>
</dbReference>
<reference evidence="8 9" key="1">
    <citation type="journal article" date="2021" name="Commun. Biol.">
        <title>The genome of Shorea leprosula (Dipterocarpaceae) highlights the ecological relevance of drought in aseasonal tropical rainforests.</title>
        <authorList>
            <person name="Ng K.K.S."/>
            <person name="Kobayashi M.J."/>
            <person name="Fawcett J.A."/>
            <person name="Hatakeyama M."/>
            <person name="Paape T."/>
            <person name="Ng C.H."/>
            <person name="Ang C.C."/>
            <person name="Tnah L.H."/>
            <person name="Lee C.T."/>
            <person name="Nishiyama T."/>
            <person name="Sese J."/>
            <person name="O'Brien M.J."/>
            <person name="Copetti D."/>
            <person name="Mohd Noor M.I."/>
            <person name="Ong R.C."/>
            <person name="Putra M."/>
            <person name="Sireger I.Z."/>
            <person name="Indrioko S."/>
            <person name="Kosugi Y."/>
            <person name="Izuno A."/>
            <person name="Isagi Y."/>
            <person name="Lee S.L."/>
            <person name="Shimizu K.K."/>
        </authorList>
    </citation>
    <scope>NUCLEOTIDE SEQUENCE [LARGE SCALE GENOMIC DNA]</scope>
    <source>
        <strain evidence="8">214</strain>
    </source>
</reference>
<dbReference type="Pfam" id="PF03171">
    <property type="entry name" value="2OG-FeII_Oxy"/>
    <property type="match status" value="1"/>
</dbReference>
<dbReference type="GO" id="GO:0046872">
    <property type="term" value="F:metal ion binding"/>
    <property type="evidence" value="ECO:0007669"/>
    <property type="project" value="UniProtKB-KW"/>
</dbReference>
<dbReference type="InterPro" id="IPR027443">
    <property type="entry name" value="IPNS-like_sf"/>
</dbReference>
<dbReference type="Pfam" id="PF14226">
    <property type="entry name" value="DIOX_N"/>
    <property type="match status" value="1"/>
</dbReference>
<evidence type="ECO:0000256" key="6">
    <source>
        <dbReference type="RuleBase" id="RU003682"/>
    </source>
</evidence>
<dbReference type="Gene3D" id="2.60.120.330">
    <property type="entry name" value="B-lactam Antibiotic, Isopenicillin N Synthase, Chain"/>
    <property type="match status" value="1"/>
</dbReference>
<gene>
    <name evidence="8" type="ORF">SLEP1_g29319</name>
</gene>
<proteinExistence type="inferred from homology"/>
<dbReference type="PROSITE" id="PS51471">
    <property type="entry name" value="FE2OG_OXY"/>
    <property type="match status" value="1"/>
</dbReference>
<evidence type="ECO:0000256" key="5">
    <source>
        <dbReference type="ARBA" id="ARBA00023004"/>
    </source>
</evidence>
<evidence type="ECO:0000313" key="9">
    <source>
        <dbReference type="Proteomes" id="UP001054252"/>
    </source>
</evidence>
<dbReference type="InterPro" id="IPR026992">
    <property type="entry name" value="DIOX_N"/>
</dbReference>
<evidence type="ECO:0000259" key="7">
    <source>
        <dbReference type="PROSITE" id="PS51471"/>
    </source>
</evidence>
<organism evidence="8 9">
    <name type="scientific">Rubroshorea leprosula</name>
    <dbReference type="NCBI Taxonomy" id="152421"/>
    <lineage>
        <taxon>Eukaryota</taxon>
        <taxon>Viridiplantae</taxon>
        <taxon>Streptophyta</taxon>
        <taxon>Embryophyta</taxon>
        <taxon>Tracheophyta</taxon>
        <taxon>Spermatophyta</taxon>
        <taxon>Magnoliopsida</taxon>
        <taxon>eudicotyledons</taxon>
        <taxon>Gunneridae</taxon>
        <taxon>Pentapetalae</taxon>
        <taxon>rosids</taxon>
        <taxon>malvids</taxon>
        <taxon>Malvales</taxon>
        <taxon>Dipterocarpaceae</taxon>
        <taxon>Rubroshorea</taxon>
    </lineage>
</organism>
<comment type="caution">
    <text evidence="8">The sequence shown here is derived from an EMBL/GenBank/DDBJ whole genome shotgun (WGS) entry which is preliminary data.</text>
</comment>
<evidence type="ECO:0000256" key="1">
    <source>
        <dbReference type="ARBA" id="ARBA00001962"/>
    </source>
</evidence>
<dbReference type="InterPro" id="IPR005123">
    <property type="entry name" value="Oxoglu/Fe-dep_dioxygenase_dom"/>
</dbReference>
<dbReference type="AlphaFoldDB" id="A0AAV5K5M4"/>
<keyword evidence="4 6" id="KW-0560">Oxidoreductase</keyword>
<comment type="similarity">
    <text evidence="2 6">Belongs to the iron/ascorbate-dependent oxidoreductase family.</text>
</comment>
<dbReference type="PANTHER" id="PTHR10209">
    <property type="entry name" value="OXIDOREDUCTASE, 2OG-FE II OXYGENASE FAMILY PROTEIN"/>
    <property type="match status" value="1"/>
</dbReference>
<accession>A0AAV5K5M4</accession>
<protein>
    <recommendedName>
        <fullName evidence="7">Fe2OG dioxygenase domain-containing protein</fullName>
    </recommendedName>
</protein>
<evidence type="ECO:0000256" key="2">
    <source>
        <dbReference type="ARBA" id="ARBA00008056"/>
    </source>
</evidence>
<sequence>MESKYDRKSELKAFDDAKTGVKGLVDAAVSKIPQIFIDKQHQLDEKSYSDHSKFSIPIIDLNDIDHDAGRRQEVIQKVKNACGKWGFFQMINHGIPARVLDEIIDGIRRFHEQDSEVKKKFYTRDETRKVMYNTNFDFHKAPSANWRDSLYCLMAPHPPHPDELPSVCRNILMEYSDEVMKLGLTIFELISEALGLKPCYLKDLGCAEGLYVIGHYYPPCPEPELTLGLSKHTDSAFLTVVQQDQLGGLQVLHEDHWVDVSPIPGALIANLGDMFQLISNDKFKSVYHRVLAKNTGPRISVGCFFRTHMQEEGASRLYGPIKELLSEENPPKYRETSLREYVAFAYSKGIYGDTRTRLDHFKL</sequence>
<keyword evidence="9" id="KW-1185">Reference proteome</keyword>
<feature type="domain" description="Fe2OG dioxygenase" evidence="7">
    <location>
        <begin position="206"/>
        <end position="309"/>
    </location>
</feature>
<dbReference type="EMBL" id="BPVZ01000052">
    <property type="protein sequence ID" value="GKV19019.1"/>
    <property type="molecule type" value="Genomic_DNA"/>
</dbReference>
<evidence type="ECO:0000256" key="4">
    <source>
        <dbReference type="ARBA" id="ARBA00023002"/>
    </source>
</evidence>
<dbReference type="GO" id="GO:0051213">
    <property type="term" value="F:dioxygenase activity"/>
    <property type="evidence" value="ECO:0007669"/>
    <property type="project" value="UniProtKB-ARBA"/>
</dbReference>
<name>A0AAV5K5M4_9ROSI</name>
<dbReference type="SUPFAM" id="SSF51197">
    <property type="entry name" value="Clavaminate synthase-like"/>
    <property type="match status" value="1"/>
</dbReference>
<dbReference type="InterPro" id="IPR044861">
    <property type="entry name" value="IPNS-like_FE2OG_OXY"/>
</dbReference>
<dbReference type="Proteomes" id="UP001054252">
    <property type="component" value="Unassembled WGS sequence"/>
</dbReference>
<evidence type="ECO:0000313" key="8">
    <source>
        <dbReference type="EMBL" id="GKV19019.1"/>
    </source>
</evidence>
<keyword evidence="5 6" id="KW-0408">Iron</keyword>
<dbReference type="PANTHER" id="PTHR10209:SF884">
    <property type="entry name" value="1-AMINOCYCLOPROPANE-1-CARBOXYLATE OXIDASE HOMOLOG 1-LIKE"/>
    <property type="match status" value="1"/>
</dbReference>
<evidence type="ECO:0000256" key="3">
    <source>
        <dbReference type="ARBA" id="ARBA00022723"/>
    </source>
</evidence>